<sequence length="224" mass="25571">MSRPSFIPLLRRRSRPDVQEPPPIGSLRLTSTDDRTIGSSLTNLSMAGATVPNDSRNLCDRKTGAQKHTVTQSGNVLGYDRRLQSKQRPTRVARKLNRSIENAWSFYGLRQSSERNEILTKPEKSGFSDTSKRANVSQKKDLSVPIFKGFSSITRKSSSSWNPFIRQACCTLRKQTTPFRPIPLPNFPRTSGDFPTPINRIRRYTDLGMRRCRLAHLTYSKRMR</sequence>
<dbReference type="OrthoDB" id="10321867at2759"/>
<evidence type="ECO:0000313" key="3">
    <source>
        <dbReference type="Proteomes" id="UP000308267"/>
    </source>
</evidence>
<evidence type="ECO:0000313" key="2">
    <source>
        <dbReference type="EMBL" id="TGZ71102.1"/>
    </source>
</evidence>
<reference evidence="2 3" key="1">
    <citation type="journal article" date="2019" name="BMC Genomics">
        <title>New insights from Opisthorchis felineus genome: update on genomics of the epidemiologically important liver flukes.</title>
        <authorList>
            <person name="Ershov N.I."/>
            <person name="Mordvinov V.A."/>
            <person name="Prokhortchouk E.B."/>
            <person name="Pakharukova M.Y."/>
            <person name="Gunbin K.V."/>
            <person name="Ustyantsev K."/>
            <person name="Genaev M.A."/>
            <person name="Blinov A.G."/>
            <person name="Mazur A."/>
            <person name="Boulygina E."/>
            <person name="Tsygankova S."/>
            <person name="Khrameeva E."/>
            <person name="Chekanov N."/>
            <person name="Fan G."/>
            <person name="Xiao A."/>
            <person name="Zhang H."/>
            <person name="Xu X."/>
            <person name="Yang H."/>
            <person name="Solovyev V."/>
            <person name="Lee S.M."/>
            <person name="Liu X."/>
            <person name="Afonnikov D.A."/>
            <person name="Skryabin K.G."/>
        </authorList>
    </citation>
    <scope>NUCLEOTIDE SEQUENCE [LARGE SCALE GENOMIC DNA]</scope>
    <source>
        <strain evidence="2">AK-0245</strain>
        <tissue evidence="2">Whole organism</tissue>
    </source>
</reference>
<protein>
    <submittedName>
        <fullName evidence="2">Uncharacterized protein</fullName>
    </submittedName>
</protein>
<dbReference type="Proteomes" id="UP000308267">
    <property type="component" value="Unassembled WGS sequence"/>
</dbReference>
<gene>
    <name evidence="2" type="ORF">CRM22_002834</name>
</gene>
<dbReference type="AlphaFoldDB" id="A0A4S2M469"/>
<dbReference type="EMBL" id="SJOL01004887">
    <property type="protein sequence ID" value="TGZ71102.1"/>
    <property type="molecule type" value="Genomic_DNA"/>
</dbReference>
<accession>A0A4S2M469</accession>
<keyword evidence="3" id="KW-1185">Reference proteome</keyword>
<proteinExistence type="predicted"/>
<comment type="caution">
    <text evidence="2">The sequence shown here is derived from an EMBL/GenBank/DDBJ whole genome shotgun (WGS) entry which is preliminary data.</text>
</comment>
<name>A0A4S2M469_OPIFE</name>
<feature type="region of interest" description="Disordered" evidence="1">
    <location>
        <begin position="1"/>
        <end position="35"/>
    </location>
</feature>
<organism evidence="2 3">
    <name type="scientific">Opisthorchis felineus</name>
    <dbReference type="NCBI Taxonomy" id="147828"/>
    <lineage>
        <taxon>Eukaryota</taxon>
        <taxon>Metazoa</taxon>
        <taxon>Spiralia</taxon>
        <taxon>Lophotrochozoa</taxon>
        <taxon>Platyhelminthes</taxon>
        <taxon>Trematoda</taxon>
        <taxon>Digenea</taxon>
        <taxon>Opisthorchiida</taxon>
        <taxon>Opisthorchiata</taxon>
        <taxon>Opisthorchiidae</taxon>
        <taxon>Opisthorchis</taxon>
    </lineage>
</organism>
<evidence type="ECO:0000256" key="1">
    <source>
        <dbReference type="SAM" id="MobiDB-lite"/>
    </source>
</evidence>